<comment type="caution">
    <text evidence="2">The sequence shown here is derived from an EMBL/GenBank/DDBJ whole genome shotgun (WGS) entry which is preliminary data.</text>
</comment>
<dbReference type="Pfam" id="PF13601">
    <property type="entry name" value="HTH_34"/>
    <property type="match status" value="1"/>
</dbReference>
<dbReference type="InterPro" id="IPR036390">
    <property type="entry name" value="WH_DNA-bd_sf"/>
</dbReference>
<dbReference type="PANTHER" id="PTHR37318:SF1">
    <property type="entry name" value="BSL7504 PROTEIN"/>
    <property type="match status" value="1"/>
</dbReference>
<proteinExistence type="predicted"/>
<feature type="domain" description="Winged helix DNA-binding" evidence="1">
    <location>
        <begin position="21"/>
        <end position="103"/>
    </location>
</feature>
<evidence type="ECO:0000313" key="3">
    <source>
        <dbReference type="Proteomes" id="UP001597307"/>
    </source>
</evidence>
<dbReference type="SUPFAM" id="SSF46785">
    <property type="entry name" value="Winged helix' DNA-binding domain"/>
    <property type="match status" value="1"/>
</dbReference>
<dbReference type="RefSeq" id="WP_343879069.1">
    <property type="nucleotide sequence ID" value="NZ_BAAAIJ010000032.1"/>
</dbReference>
<organism evidence="2 3">
    <name type="scientific">Arthrobacter flavus</name>
    <dbReference type="NCBI Taxonomy" id="95172"/>
    <lineage>
        <taxon>Bacteria</taxon>
        <taxon>Bacillati</taxon>
        <taxon>Actinomycetota</taxon>
        <taxon>Actinomycetes</taxon>
        <taxon>Micrococcales</taxon>
        <taxon>Micrococcaceae</taxon>
        <taxon>Arthrobacter</taxon>
    </lineage>
</organism>
<dbReference type="InterPro" id="IPR027395">
    <property type="entry name" value="WH_DNA-bd_dom"/>
</dbReference>
<dbReference type="PANTHER" id="PTHR37318">
    <property type="entry name" value="BSL7504 PROTEIN"/>
    <property type="match status" value="1"/>
</dbReference>
<evidence type="ECO:0000313" key="2">
    <source>
        <dbReference type="EMBL" id="MFD1847056.1"/>
    </source>
</evidence>
<sequence>MPANPAETDQGVFNELIHAPLRFRICGLLRNVKSADFAAIRDALDVGDAALSKHLKLLTDGGFVSMTKSSSVGRSDARRISWLSLTQEGKRAFDSHLAALRAIAAGVIDSGGQA</sequence>
<gene>
    <name evidence="2" type="ORF">ACFSFX_10660</name>
</gene>
<protein>
    <submittedName>
        <fullName evidence="2">Transcriptional regulator</fullName>
    </submittedName>
</protein>
<dbReference type="Proteomes" id="UP001597307">
    <property type="component" value="Unassembled WGS sequence"/>
</dbReference>
<reference evidence="3" key="1">
    <citation type="journal article" date="2019" name="Int. J. Syst. Evol. Microbiol.">
        <title>The Global Catalogue of Microorganisms (GCM) 10K type strain sequencing project: providing services to taxonomists for standard genome sequencing and annotation.</title>
        <authorList>
            <consortium name="The Broad Institute Genomics Platform"/>
            <consortium name="The Broad Institute Genome Sequencing Center for Infectious Disease"/>
            <person name="Wu L."/>
            <person name="Ma J."/>
        </authorList>
    </citation>
    <scope>NUCLEOTIDE SEQUENCE [LARGE SCALE GENOMIC DNA]</scope>
    <source>
        <strain evidence="3">JCM 11496</strain>
    </source>
</reference>
<dbReference type="EMBL" id="JBHUGA010000040">
    <property type="protein sequence ID" value="MFD1847056.1"/>
    <property type="molecule type" value="Genomic_DNA"/>
</dbReference>
<name>A0ABW4Q8J0_9MICC</name>
<evidence type="ECO:0000259" key="1">
    <source>
        <dbReference type="Pfam" id="PF13601"/>
    </source>
</evidence>
<accession>A0ABW4Q8J0</accession>
<dbReference type="InterPro" id="IPR036388">
    <property type="entry name" value="WH-like_DNA-bd_sf"/>
</dbReference>
<keyword evidence="3" id="KW-1185">Reference proteome</keyword>
<dbReference type="Gene3D" id="1.10.10.10">
    <property type="entry name" value="Winged helix-like DNA-binding domain superfamily/Winged helix DNA-binding domain"/>
    <property type="match status" value="1"/>
</dbReference>